<dbReference type="GO" id="GO:0005634">
    <property type="term" value="C:nucleus"/>
    <property type="evidence" value="ECO:0007669"/>
    <property type="project" value="InterPro"/>
</dbReference>
<protein>
    <recommendedName>
        <fullName evidence="6">Nucleosome assembly protein</fullName>
    </recommendedName>
</protein>
<dbReference type="GO" id="GO:0006334">
    <property type="term" value="P:nucleosome assembly"/>
    <property type="evidence" value="ECO:0007669"/>
    <property type="project" value="InterPro"/>
</dbReference>
<evidence type="ECO:0000313" key="4">
    <source>
        <dbReference type="EMBL" id="KAI3853105.1"/>
    </source>
</evidence>
<dbReference type="PANTHER" id="PTHR11875">
    <property type="entry name" value="TESTIS-SPECIFIC Y-ENCODED PROTEIN"/>
    <property type="match status" value="1"/>
</dbReference>
<evidence type="ECO:0008006" key="6">
    <source>
        <dbReference type="Google" id="ProtNLM"/>
    </source>
</evidence>
<dbReference type="SUPFAM" id="SSF143113">
    <property type="entry name" value="NAP-like"/>
    <property type="match status" value="1"/>
</dbReference>
<keyword evidence="2" id="KW-0143">Chaperone</keyword>
<reference evidence="4" key="1">
    <citation type="submission" date="2022-04" db="EMBL/GenBank/DDBJ databases">
        <title>A functionally conserved STORR gene fusion in Papaver species that diverged 16.8 million years ago.</title>
        <authorList>
            <person name="Catania T."/>
        </authorList>
    </citation>
    <scope>NUCLEOTIDE SEQUENCE</scope>
    <source>
        <strain evidence="4">S-188037</strain>
    </source>
</reference>
<comment type="caution">
    <text evidence="4">The sequence shown here is derived from an EMBL/GenBank/DDBJ whole genome shotgun (WGS) entry which is preliminary data.</text>
</comment>
<dbReference type="GO" id="GO:0042393">
    <property type="term" value="F:histone binding"/>
    <property type="evidence" value="ECO:0007669"/>
    <property type="project" value="UniProtKB-ARBA"/>
</dbReference>
<dbReference type="GO" id="GO:0000724">
    <property type="term" value="P:double-strand break repair via homologous recombination"/>
    <property type="evidence" value="ECO:0007669"/>
    <property type="project" value="UniProtKB-ARBA"/>
</dbReference>
<dbReference type="InterPro" id="IPR037231">
    <property type="entry name" value="NAP-like_sf"/>
</dbReference>
<accession>A0AAD4X7F8</accession>
<name>A0AAD4X7F8_9MAGN</name>
<dbReference type="Proteomes" id="UP001202328">
    <property type="component" value="Unassembled WGS sequence"/>
</dbReference>
<dbReference type="Pfam" id="PF00956">
    <property type="entry name" value="NAP"/>
    <property type="match status" value="1"/>
</dbReference>
<evidence type="ECO:0000313" key="5">
    <source>
        <dbReference type="Proteomes" id="UP001202328"/>
    </source>
</evidence>
<dbReference type="AlphaFoldDB" id="A0AAD4X7F8"/>
<evidence type="ECO:0000256" key="1">
    <source>
        <dbReference type="ARBA" id="ARBA00009947"/>
    </source>
</evidence>
<gene>
    <name evidence="4" type="ORF">MKW98_029976</name>
</gene>
<evidence type="ECO:0000256" key="2">
    <source>
        <dbReference type="ARBA" id="ARBA00023186"/>
    </source>
</evidence>
<comment type="similarity">
    <text evidence="1 3">Belongs to the nucleosome assembly protein (NAP) family.</text>
</comment>
<organism evidence="4 5">
    <name type="scientific">Papaver atlanticum</name>
    <dbReference type="NCBI Taxonomy" id="357466"/>
    <lineage>
        <taxon>Eukaryota</taxon>
        <taxon>Viridiplantae</taxon>
        <taxon>Streptophyta</taxon>
        <taxon>Embryophyta</taxon>
        <taxon>Tracheophyta</taxon>
        <taxon>Spermatophyta</taxon>
        <taxon>Magnoliopsida</taxon>
        <taxon>Ranunculales</taxon>
        <taxon>Papaveraceae</taxon>
        <taxon>Papaveroideae</taxon>
        <taxon>Papaver</taxon>
    </lineage>
</organism>
<dbReference type="InterPro" id="IPR002164">
    <property type="entry name" value="NAP_family"/>
</dbReference>
<feature type="non-terminal residue" evidence="4">
    <location>
        <position position="1"/>
    </location>
</feature>
<sequence length="275" mass="31761">RTFTSIRSPTTLFVLQITQGKEETVSKCIRQKILQKVKMGSSRDKLMKVHEEILKAEENAVRKRNRCALQKENELKSGKVMKEECQKDTELLRPVYKKRSKIIETIPNFWLTAFSSHYALGILLSEEDQKIFKFLESVDVKDTDDGTPAYTIALKFGENPYFENTTLTKKISYSSRQMDIRGCNINWKVIPTGNQQESLVKKGKKRGCTGGEISFFTWFSDHEDDSRGIPDEVAELIIEDLWPNAIKYFLNGNLTNEEEYAIAEDCRSYLCNEDR</sequence>
<keyword evidence="5" id="KW-1185">Reference proteome</keyword>
<dbReference type="EMBL" id="JAJJMB010015632">
    <property type="protein sequence ID" value="KAI3853105.1"/>
    <property type="molecule type" value="Genomic_DNA"/>
</dbReference>
<evidence type="ECO:0000256" key="3">
    <source>
        <dbReference type="RuleBase" id="RU003876"/>
    </source>
</evidence>
<dbReference type="Gene3D" id="3.30.1120.90">
    <property type="entry name" value="Nucleosome assembly protein"/>
    <property type="match status" value="1"/>
</dbReference>
<proteinExistence type="inferred from homology"/>